<protein>
    <submittedName>
        <fullName evidence="1">Uncharacterized protein</fullName>
    </submittedName>
</protein>
<accession>A0A6F8TCD8</accession>
<dbReference type="EMBL" id="AP022836">
    <property type="protein sequence ID" value="BCA98451.1"/>
    <property type="molecule type" value="Genomic_DNA"/>
</dbReference>
<reference evidence="1" key="1">
    <citation type="submission" date="2020-03" db="EMBL/GenBank/DDBJ databases">
        <title>Complete genome sequence of Acinetobacter baumannii ATCC19606T, which is a model strain for tolerization of antimicrobial agents.</title>
        <authorList>
            <person name="Tsubouchi T."/>
            <person name="Suzuki M."/>
            <person name="Niki M."/>
            <person name="Oinuma K."/>
            <person name="Niki M."/>
            <person name="Shibayama K."/>
            <person name="Kakeya H."/>
            <person name="Kaneko Y."/>
        </authorList>
    </citation>
    <scope>NUCLEOTIDE SEQUENCE</scope>
    <source>
        <strain evidence="1">ATCC19606</strain>
    </source>
</reference>
<proteinExistence type="predicted"/>
<dbReference type="AlphaFoldDB" id="A0A6F8TCD8"/>
<name>A0A6F8TCD8_ACIBA</name>
<gene>
    <name evidence="1" type="ORF">ATCC19606_07870</name>
</gene>
<evidence type="ECO:0000313" key="1">
    <source>
        <dbReference type="EMBL" id="BCA98451.1"/>
    </source>
</evidence>
<sequence length="84" mass="9848">MLVYRLNYLCSNVRILSSRRLYSGIYYNYSLIDFDINKKCGVGYNDLCDIDNFIKSIIYSSNKHPAVRGINFNKQQITELKKLV</sequence>
<organism evidence="1">
    <name type="scientific">Acinetobacter baumannii</name>
    <dbReference type="NCBI Taxonomy" id="470"/>
    <lineage>
        <taxon>Bacteria</taxon>
        <taxon>Pseudomonadati</taxon>
        <taxon>Pseudomonadota</taxon>
        <taxon>Gammaproteobacteria</taxon>
        <taxon>Moraxellales</taxon>
        <taxon>Moraxellaceae</taxon>
        <taxon>Acinetobacter</taxon>
        <taxon>Acinetobacter calcoaceticus/baumannii complex</taxon>
    </lineage>
</organism>